<gene>
    <name evidence="1" type="ORF">PISMIDRAFT_686066</name>
</gene>
<keyword evidence="2" id="KW-1185">Reference proteome</keyword>
<proteinExistence type="predicted"/>
<dbReference type="Proteomes" id="UP000054018">
    <property type="component" value="Unassembled WGS sequence"/>
</dbReference>
<sequence>MQVRSTAIRVNVIGRITPTNYIFGLGKIFTDHLNHDHSSLHEVAYSAHYYV</sequence>
<accession>A0A0C9XW78</accession>
<dbReference type="EMBL" id="KN833849">
    <property type="protein sequence ID" value="KIK16700.1"/>
    <property type="molecule type" value="Genomic_DNA"/>
</dbReference>
<evidence type="ECO:0000313" key="2">
    <source>
        <dbReference type="Proteomes" id="UP000054018"/>
    </source>
</evidence>
<protein>
    <submittedName>
        <fullName evidence="1">Uncharacterized protein</fullName>
    </submittedName>
</protein>
<organism evidence="1 2">
    <name type="scientific">Pisolithus microcarpus 441</name>
    <dbReference type="NCBI Taxonomy" id="765257"/>
    <lineage>
        <taxon>Eukaryota</taxon>
        <taxon>Fungi</taxon>
        <taxon>Dikarya</taxon>
        <taxon>Basidiomycota</taxon>
        <taxon>Agaricomycotina</taxon>
        <taxon>Agaricomycetes</taxon>
        <taxon>Agaricomycetidae</taxon>
        <taxon>Boletales</taxon>
        <taxon>Sclerodermatineae</taxon>
        <taxon>Pisolithaceae</taxon>
        <taxon>Pisolithus</taxon>
    </lineage>
</organism>
<name>A0A0C9XW78_9AGAM</name>
<reference evidence="1 2" key="1">
    <citation type="submission" date="2014-04" db="EMBL/GenBank/DDBJ databases">
        <authorList>
            <consortium name="DOE Joint Genome Institute"/>
            <person name="Kuo A."/>
            <person name="Kohler A."/>
            <person name="Costa M.D."/>
            <person name="Nagy L.G."/>
            <person name="Floudas D."/>
            <person name="Copeland A."/>
            <person name="Barry K.W."/>
            <person name="Cichocki N."/>
            <person name="Veneault-Fourrey C."/>
            <person name="LaButti K."/>
            <person name="Lindquist E.A."/>
            <person name="Lipzen A."/>
            <person name="Lundell T."/>
            <person name="Morin E."/>
            <person name="Murat C."/>
            <person name="Sun H."/>
            <person name="Tunlid A."/>
            <person name="Henrissat B."/>
            <person name="Grigoriev I.V."/>
            <person name="Hibbett D.S."/>
            <person name="Martin F."/>
            <person name="Nordberg H.P."/>
            <person name="Cantor M.N."/>
            <person name="Hua S.X."/>
        </authorList>
    </citation>
    <scope>NUCLEOTIDE SEQUENCE [LARGE SCALE GENOMIC DNA]</scope>
    <source>
        <strain evidence="1 2">441</strain>
    </source>
</reference>
<dbReference type="HOGENOM" id="CLU_3107257_0_0_1"/>
<reference evidence="2" key="2">
    <citation type="submission" date="2015-01" db="EMBL/GenBank/DDBJ databases">
        <title>Evolutionary Origins and Diversification of the Mycorrhizal Mutualists.</title>
        <authorList>
            <consortium name="DOE Joint Genome Institute"/>
            <consortium name="Mycorrhizal Genomics Consortium"/>
            <person name="Kohler A."/>
            <person name="Kuo A."/>
            <person name="Nagy L.G."/>
            <person name="Floudas D."/>
            <person name="Copeland A."/>
            <person name="Barry K.W."/>
            <person name="Cichocki N."/>
            <person name="Veneault-Fourrey C."/>
            <person name="LaButti K."/>
            <person name="Lindquist E.A."/>
            <person name="Lipzen A."/>
            <person name="Lundell T."/>
            <person name="Morin E."/>
            <person name="Murat C."/>
            <person name="Riley R."/>
            <person name="Ohm R."/>
            <person name="Sun H."/>
            <person name="Tunlid A."/>
            <person name="Henrissat B."/>
            <person name="Grigoriev I.V."/>
            <person name="Hibbett D.S."/>
            <person name="Martin F."/>
        </authorList>
    </citation>
    <scope>NUCLEOTIDE SEQUENCE [LARGE SCALE GENOMIC DNA]</scope>
    <source>
        <strain evidence="2">441</strain>
    </source>
</reference>
<dbReference type="AlphaFoldDB" id="A0A0C9XW78"/>
<evidence type="ECO:0000313" key="1">
    <source>
        <dbReference type="EMBL" id="KIK16700.1"/>
    </source>
</evidence>